<dbReference type="InterPro" id="IPR044925">
    <property type="entry name" value="His-Me_finger_sf"/>
</dbReference>
<dbReference type="STRING" id="50429.A0A2B4SFU2"/>
<dbReference type="GO" id="GO:0005634">
    <property type="term" value="C:nucleus"/>
    <property type="evidence" value="ECO:0007669"/>
    <property type="project" value="TreeGrafter"/>
</dbReference>
<keyword evidence="7" id="KW-1185">Reference proteome</keyword>
<dbReference type="InterPro" id="IPR020821">
    <property type="entry name" value="ENPP1-3/EXOG-like_nuc-like"/>
</dbReference>
<dbReference type="GO" id="GO:0003676">
    <property type="term" value="F:nucleic acid binding"/>
    <property type="evidence" value="ECO:0007669"/>
    <property type="project" value="InterPro"/>
</dbReference>
<reference evidence="7" key="1">
    <citation type="journal article" date="2017" name="bioRxiv">
        <title>Comparative analysis of the genomes of Stylophora pistillata and Acropora digitifera provides evidence for extensive differences between species of corals.</title>
        <authorList>
            <person name="Voolstra C.R."/>
            <person name="Li Y."/>
            <person name="Liew Y.J."/>
            <person name="Baumgarten S."/>
            <person name="Zoccola D."/>
            <person name="Flot J.-F."/>
            <person name="Tambutte S."/>
            <person name="Allemand D."/>
            <person name="Aranda M."/>
        </authorList>
    </citation>
    <scope>NUCLEOTIDE SEQUENCE [LARGE SCALE GENOMIC DNA]</scope>
</reference>
<dbReference type="InterPro" id="IPR044929">
    <property type="entry name" value="DNA/RNA_non-sp_Endonuclease_sf"/>
</dbReference>
<name>A0A2B4SFU2_STYPI</name>
<dbReference type="SUPFAM" id="SSF54060">
    <property type="entry name" value="His-Me finger endonucleases"/>
    <property type="match status" value="1"/>
</dbReference>
<dbReference type="InterPro" id="IPR001604">
    <property type="entry name" value="Endo_G_ENPP1-like_dom"/>
</dbReference>
<organism evidence="6 7">
    <name type="scientific">Stylophora pistillata</name>
    <name type="common">Smooth cauliflower coral</name>
    <dbReference type="NCBI Taxonomy" id="50429"/>
    <lineage>
        <taxon>Eukaryota</taxon>
        <taxon>Metazoa</taxon>
        <taxon>Cnidaria</taxon>
        <taxon>Anthozoa</taxon>
        <taxon>Hexacorallia</taxon>
        <taxon>Scleractinia</taxon>
        <taxon>Astrocoeniina</taxon>
        <taxon>Pocilloporidae</taxon>
        <taxon>Stylophora</taxon>
    </lineage>
</organism>
<protein>
    <submittedName>
        <fullName evidence="6">Nuclease EXOG, mitochondrial</fullName>
    </submittedName>
</protein>
<evidence type="ECO:0000313" key="7">
    <source>
        <dbReference type="Proteomes" id="UP000225706"/>
    </source>
</evidence>
<dbReference type="PANTHER" id="PTHR13966">
    <property type="entry name" value="ENDONUCLEASE RELATED"/>
    <property type="match status" value="1"/>
</dbReference>
<feature type="binding site" evidence="3">
    <location>
        <position position="122"/>
    </location>
    <ligand>
        <name>Mg(2+)</name>
        <dbReference type="ChEBI" id="CHEBI:18420"/>
        <note>catalytic</note>
    </ligand>
</feature>
<dbReference type="Proteomes" id="UP000225706">
    <property type="component" value="Unassembled WGS sequence"/>
</dbReference>
<dbReference type="EMBL" id="LSMT01000087">
    <property type="protein sequence ID" value="PFX28236.1"/>
    <property type="molecule type" value="Genomic_DNA"/>
</dbReference>
<dbReference type="Pfam" id="PF01223">
    <property type="entry name" value="Endonuclease_NS"/>
    <property type="match status" value="1"/>
</dbReference>
<evidence type="ECO:0000259" key="5">
    <source>
        <dbReference type="SMART" id="SM00892"/>
    </source>
</evidence>
<dbReference type="GO" id="GO:0004521">
    <property type="term" value="F:RNA endonuclease activity"/>
    <property type="evidence" value="ECO:0007669"/>
    <property type="project" value="TreeGrafter"/>
</dbReference>
<sequence length="326" mass="37626">MCGNEVRVPKQDETVDCFVFPSSRKLRIENHVLCYDQAKKTPRWVLEHLTRDKVKGEANRIHSAFKPDPNIPAVFHSSNDDYWDSGWSRGHMAPASNNKYDQDAMNQTFLLSNIVPQNLDNNANYWYRLEAYCRSLTKRYSDVYIVSGPLYLPIEKDGKKMVQYEVIGANNVAVPTHLYKVILAEDKSKHSVLGAFVIPNEPVNFEKKLHEFQVSLEVLAQYSGLIFFPDFVAEEATDLCLTDGCKMLSKERMDMITFGRRLRNAPSSELLDNVWRELKETNLIPDSFTMDVYETRKRELQQKETQSETVNIAGEEVKENEIEKLT</sequence>
<evidence type="ECO:0000256" key="2">
    <source>
        <dbReference type="PIRSR" id="PIRSR640255-1"/>
    </source>
</evidence>
<dbReference type="PANTHER" id="PTHR13966:SF19">
    <property type="entry name" value="NUCLEASE EXOG, MITOCHONDRIAL"/>
    <property type="match status" value="1"/>
</dbReference>
<dbReference type="OrthoDB" id="5418055at2759"/>
<dbReference type="InterPro" id="IPR040255">
    <property type="entry name" value="Non-specific_endonuclease"/>
</dbReference>
<gene>
    <name evidence="6" type="primary">Exog</name>
    <name evidence="6" type="ORF">AWC38_SpisGene7059</name>
</gene>
<evidence type="ECO:0000313" key="6">
    <source>
        <dbReference type="EMBL" id="PFX28236.1"/>
    </source>
</evidence>
<evidence type="ECO:0000259" key="4">
    <source>
        <dbReference type="SMART" id="SM00477"/>
    </source>
</evidence>
<dbReference type="Gene3D" id="3.40.570.10">
    <property type="entry name" value="Extracellular Endonuclease, subunit A"/>
    <property type="match status" value="1"/>
</dbReference>
<feature type="active site" description="Proton acceptor" evidence="2">
    <location>
        <position position="91"/>
    </location>
</feature>
<dbReference type="Gene3D" id="6.10.250.1250">
    <property type="match status" value="1"/>
</dbReference>
<keyword evidence="3" id="KW-0479">Metal-binding</keyword>
<feature type="domain" description="DNA/RNA non-specific endonuclease/pyrophosphatase/phosphodiesterase" evidence="5">
    <location>
        <begin position="27"/>
        <end position="231"/>
    </location>
</feature>
<comment type="caution">
    <text evidence="6">The sequence shown here is derived from an EMBL/GenBank/DDBJ whole genome shotgun (WGS) entry which is preliminary data.</text>
</comment>
<comment type="similarity">
    <text evidence="1">Belongs to the DNA/RNA non-specific endonuclease family.</text>
</comment>
<dbReference type="SMART" id="SM00477">
    <property type="entry name" value="NUC"/>
    <property type="match status" value="1"/>
</dbReference>
<proteinExistence type="inferred from homology"/>
<dbReference type="GO" id="GO:0005743">
    <property type="term" value="C:mitochondrial inner membrane"/>
    <property type="evidence" value="ECO:0007669"/>
    <property type="project" value="TreeGrafter"/>
</dbReference>
<feature type="domain" description="ENPP1-3/EXOG-like endonuclease/phosphodiesterase" evidence="4">
    <location>
        <begin position="28"/>
        <end position="234"/>
    </location>
</feature>
<accession>A0A2B4SFU2</accession>
<dbReference type="GO" id="GO:0046872">
    <property type="term" value="F:metal ion binding"/>
    <property type="evidence" value="ECO:0007669"/>
    <property type="project" value="UniProtKB-KW"/>
</dbReference>
<evidence type="ECO:0000256" key="1">
    <source>
        <dbReference type="ARBA" id="ARBA00010052"/>
    </source>
</evidence>
<dbReference type="CDD" id="cd00091">
    <property type="entry name" value="NUC"/>
    <property type="match status" value="1"/>
</dbReference>
<evidence type="ECO:0000256" key="3">
    <source>
        <dbReference type="PIRSR" id="PIRSR640255-2"/>
    </source>
</evidence>
<dbReference type="GO" id="GO:0006309">
    <property type="term" value="P:apoptotic DNA fragmentation"/>
    <property type="evidence" value="ECO:0007669"/>
    <property type="project" value="TreeGrafter"/>
</dbReference>
<dbReference type="SMART" id="SM00892">
    <property type="entry name" value="Endonuclease_NS"/>
    <property type="match status" value="1"/>
</dbReference>
<dbReference type="GO" id="GO:0000014">
    <property type="term" value="F:single-stranded DNA endodeoxyribonuclease activity"/>
    <property type="evidence" value="ECO:0007669"/>
    <property type="project" value="TreeGrafter"/>
</dbReference>
<dbReference type="AlphaFoldDB" id="A0A2B4SFU2"/>